<name>A0A4Q8ACF5_9MICC</name>
<keyword evidence="2" id="KW-1185">Reference proteome</keyword>
<evidence type="ECO:0008006" key="3">
    <source>
        <dbReference type="Google" id="ProtNLM"/>
    </source>
</evidence>
<evidence type="ECO:0000313" key="2">
    <source>
        <dbReference type="Proteomes" id="UP000292685"/>
    </source>
</evidence>
<accession>A0A4Q8ACF5</accession>
<gene>
    <name evidence="1" type="ORF">EV380_1332</name>
</gene>
<dbReference type="InterPro" id="IPR027417">
    <property type="entry name" value="P-loop_NTPase"/>
</dbReference>
<proteinExistence type="predicted"/>
<sequence length="142" mass="15619">MTRRVVLLCGPAGAGKTTAARASGLRVFDRDDPDWSTDAEFNEAIASLREERDTQAVVIRAGATSSARAKTRRLIGATEVYVVLQPREVLARRIHHRGRADARHTLAALNAWFRSFDRDDGVELFTGWADDTVALGVIGTVW</sequence>
<dbReference type="Proteomes" id="UP000292685">
    <property type="component" value="Unassembled WGS sequence"/>
</dbReference>
<dbReference type="OrthoDB" id="4451554at2"/>
<protein>
    <recommendedName>
        <fullName evidence="3">AAA domain-containing protein</fullName>
    </recommendedName>
</protein>
<dbReference type="EMBL" id="SHLA01000001">
    <property type="protein sequence ID" value="RZU61754.1"/>
    <property type="molecule type" value="Genomic_DNA"/>
</dbReference>
<dbReference type="RefSeq" id="WP_130450192.1">
    <property type="nucleotide sequence ID" value="NZ_SHLA01000001.1"/>
</dbReference>
<evidence type="ECO:0000313" key="1">
    <source>
        <dbReference type="EMBL" id="RZU61754.1"/>
    </source>
</evidence>
<dbReference type="Gene3D" id="3.40.50.300">
    <property type="entry name" value="P-loop containing nucleotide triphosphate hydrolases"/>
    <property type="match status" value="1"/>
</dbReference>
<dbReference type="AlphaFoldDB" id="A0A4Q8ACF5"/>
<comment type="caution">
    <text evidence="1">The sequence shown here is derived from an EMBL/GenBank/DDBJ whole genome shotgun (WGS) entry which is preliminary data.</text>
</comment>
<organism evidence="1 2">
    <name type="scientific">Zhihengliuella halotolerans</name>
    <dbReference type="NCBI Taxonomy" id="370736"/>
    <lineage>
        <taxon>Bacteria</taxon>
        <taxon>Bacillati</taxon>
        <taxon>Actinomycetota</taxon>
        <taxon>Actinomycetes</taxon>
        <taxon>Micrococcales</taxon>
        <taxon>Micrococcaceae</taxon>
        <taxon>Zhihengliuella</taxon>
    </lineage>
</organism>
<dbReference type="SUPFAM" id="SSF52540">
    <property type="entry name" value="P-loop containing nucleoside triphosphate hydrolases"/>
    <property type="match status" value="1"/>
</dbReference>
<reference evidence="1 2" key="1">
    <citation type="submission" date="2019-02" db="EMBL/GenBank/DDBJ databases">
        <title>Sequencing the genomes of 1000 actinobacteria strains.</title>
        <authorList>
            <person name="Klenk H.-P."/>
        </authorList>
    </citation>
    <scope>NUCLEOTIDE SEQUENCE [LARGE SCALE GENOMIC DNA]</scope>
    <source>
        <strain evidence="1 2">DSM 17364</strain>
    </source>
</reference>